<name>A0A8X6I632_9ARAC</name>
<dbReference type="AlphaFoldDB" id="A0A8X6I632"/>
<organism evidence="1 2">
    <name type="scientific">Trichonephila inaurata madagascariensis</name>
    <dbReference type="NCBI Taxonomy" id="2747483"/>
    <lineage>
        <taxon>Eukaryota</taxon>
        <taxon>Metazoa</taxon>
        <taxon>Ecdysozoa</taxon>
        <taxon>Arthropoda</taxon>
        <taxon>Chelicerata</taxon>
        <taxon>Arachnida</taxon>
        <taxon>Araneae</taxon>
        <taxon>Araneomorphae</taxon>
        <taxon>Entelegynae</taxon>
        <taxon>Araneoidea</taxon>
        <taxon>Nephilidae</taxon>
        <taxon>Trichonephila</taxon>
        <taxon>Trichonephila inaurata</taxon>
    </lineage>
</organism>
<keyword evidence="2" id="KW-1185">Reference proteome</keyword>
<protein>
    <submittedName>
        <fullName evidence="1">Uncharacterized protein</fullName>
    </submittedName>
</protein>
<reference evidence="1" key="1">
    <citation type="submission" date="2020-08" db="EMBL/GenBank/DDBJ databases">
        <title>Multicomponent nature underlies the extraordinary mechanical properties of spider dragline silk.</title>
        <authorList>
            <person name="Kono N."/>
            <person name="Nakamura H."/>
            <person name="Mori M."/>
            <person name="Yoshida Y."/>
            <person name="Ohtoshi R."/>
            <person name="Malay A.D."/>
            <person name="Moran D.A.P."/>
            <person name="Tomita M."/>
            <person name="Numata K."/>
            <person name="Arakawa K."/>
        </authorList>
    </citation>
    <scope>NUCLEOTIDE SEQUENCE</scope>
</reference>
<proteinExistence type="predicted"/>
<dbReference type="OrthoDB" id="5967017at2759"/>
<accession>A0A8X6I632</accession>
<dbReference type="Proteomes" id="UP000886998">
    <property type="component" value="Unassembled WGS sequence"/>
</dbReference>
<evidence type="ECO:0000313" key="1">
    <source>
        <dbReference type="EMBL" id="GFS32259.1"/>
    </source>
</evidence>
<sequence>MKNAAGWIKEDLSELYILLESKLIALESLGRTIEKFANSWSHWLRENLAYRKPCYVYGKEVAPWKILHRKTVRARWINYFVFFGTKC</sequence>
<comment type="caution">
    <text evidence="1">The sequence shown here is derived from an EMBL/GenBank/DDBJ whole genome shotgun (WGS) entry which is preliminary data.</text>
</comment>
<dbReference type="EMBL" id="BMAV01024329">
    <property type="protein sequence ID" value="GFS32259.1"/>
    <property type="molecule type" value="Genomic_DNA"/>
</dbReference>
<gene>
    <name evidence="1" type="ORF">TNIN_168811</name>
</gene>
<evidence type="ECO:0000313" key="2">
    <source>
        <dbReference type="Proteomes" id="UP000886998"/>
    </source>
</evidence>